<dbReference type="InterPro" id="IPR054173">
    <property type="entry name" value="ThiI_fer"/>
</dbReference>
<reference evidence="21 22" key="1">
    <citation type="submission" date="2018-11" db="EMBL/GenBank/DDBJ databases">
        <title>Genomic Encyclopedia of Type Strains, Phase IV (KMG-IV): sequencing the most valuable type-strain genomes for metagenomic binning, comparative biology and taxonomic classification.</title>
        <authorList>
            <person name="Goeker M."/>
        </authorList>
    </citation>
    <scope>NUCLEOTIDE SEQUENCE [LARGE SCALE GENOMIC DNA]</scope>
    <source>
        <strain evidence="21 22">DSM 29158</strain>
    </source>
</reference>
<dbReference type="InterPro" id="IPR003720">
    <property type="entry name" value="tRNA_STrfase"/>
</dbReference>
<evidence type="ECO:0000256" key="15">
    <source>
        <dbReference type="ARBA" id="ARBA00071867"/>
    </source>
</evidence>
<comment type="catalytic activity">
    <reaction evidence="11 19">
        <text>[ThiS sulfur-carrier protein]-C-terminal Gly-Gly-AMP + S-sulfanyl-L-cysteinyl-[cysteine desulfurase] + AH2 = [ThiS sulfur-carrier protein]-C-terminal-Gly-aminoethanethioate + L-cysteinyl-[cysteine desulfurase] + A + AMP + 2 H(+)</text>
        <dbReference type="Rhea" id="RHEA:43340"/>
        <dbReference type="Rhea" id="RHEA-COMP:12157"/>
        <dbReference type="Rhea" id="RHEA-COMP:12158"/>
        <dbReference type="Rhea" id="RHEA-COMP:12910"/>
        <dbReference type="Rhea" id="RHEA-COMP:19908"/>
        <dbReference type="ChEBI" id="CHEBI:13193"/>
        <dbReference type="ChEBI" id="CHEBI:15378"/>
        <dbReference type="ChEBI" id="CHEBI:17499"/>
        <dbReference type="ChEBI" id="CHEBI:29950"/>
        <dbReference type="ChEBI" id="CHEBI:61963"/>
        <dbReference type="ChEBI" id="CHEBI:90618"/>
        <dbReference type="ChEBI" id="CHEBI:232372"/>
        <dbReference type="ChEBI" id="CHEBI:456215"/>
    </reaction>
</comment>
<evidence type="ECO:0000256" key="11">
    <source>
        <dbReference type="ARBA" id="ARBA00052330"/>
    </source>
</evidence>
<dbReference type="EMBL" id="RKRK01000002">
    <property type="protein sequence ID" value="RPF57699.1"/>
    <property type="molecule type" value="Genomic_DNA"/>
</dbReference>
<feature type="binding site" evidence="19">
    <location>
        <begin position="203"/>
        <end position="204"/>
    </location>
    <ligand>
        <name>ATP</name>
        <dbReference type="ChEBI" id="CHEBI:30616"/>
    </ligand>
</feature>
<keyword evidence="6 19" id="KW-0547">Nucleotide-binding</keyword>
<comment type="similarity">
    <text evidence="13 19">Belongs to the ThiI family.</text>
</comment>
<feature type="domain" description="THUMP" evidence="20">
    <location>
        <begin position="79"/>
        <end position="185"/>
    </location>
</feature>
<dbReference type="GO" id="GO:0009229">
    <property type="term" value="P:thiamine diphosphate biosynthetic process"/>
    <property type="evidence" value="ECO:0007669"/>
    <property type="project" value="UniProtKB-UniRule"/>
</dbReference>
<keyword evidence="5 19" id="KW-0808">Transferase</keyword>
<gene>
    <name evidence="19" type="primary">thiI</name>
    <name evidence="21" type="ORF">EDD62_0329</name>
</gene>
<dbReference type="InterPro" id="IPR020536">
    <property type="entry name" value="ThiI_AANH"/>
</dbReference>
<dbReference type="InterPro" id="IPR050102">
    <property type="entry name" value="tRNA_sulfurtransferase_ThiI"/>
</dbReference>
<dbReference type="PROSITE" id="PS51165">
    <property type="entry name" value="THUMP"/>
    <property type="match status" value="1"/>
</dbReference>
<evidence type="ECO:0000256" key="19">
    <source>
        <dbReference type="HAMAP-Rule" id="MF_00021"/>
    </source>
</evidence>
<evidence type="ECO:0000256" key="7">
    <source>
        <dbReference type="ARBA" id="ARBA00022840"/>
    </source>
</evidence>
<evidence type="ECO:0000256" key="3">
    <source>
        <dbReference type="ARBA" id="ARBA00022490"/>
    </source>
</evidence>
<evidence type="ECO:0000259" key="20">
    <source>
        <dbReference type="PROSITE" id="PS51165"/>
    </source>
</evidence>
<evidence type="ECO:0000256" key="12">
    <source>
        <dbReference type="ARBA" id="ARBA00058382"/>
    </source>
</evidence>
<comment type="function">
    <text evidence="12 19">Catalyzes the ATP-dependent transfer of a sulfur to tRNA to produce 4-thiouridine in position 8 of tRNAs, which functions as a near-UV photosensor. Also catalyzes the transfer of sulfur to the sulfur carrier protein ThiS, forming ThiS-thiocarboxylate. This is a step in the synthesis of thiazole, in the thiamine biosynthesis pathway. The sulfur is donated as persulfide by IscS.</text>
</comment>
<dbReference type="GO" id="GO:0005524">
    <property type="term" value="F:ATP binding"/>
    <property type="evidence" value="ECO:0007669"/>
    <property type="project" value="UniProtKB-UniRule"/>
</dbReference>
<dbReference type="AlphaFoldDB" id="A0A3N5BMA8"/>
<dbReference type="GO" id="GO:0052837">
    <property type="term" value="P:thiazole biosynthetic process"/>
    <property type="evidence" value="ECO:0007669"/>
    <property type="project" value="TreeGrafter"/>
</dbReference>
<comment type="catalytic activity">
    <reaction evidence="10 19">
        <text>[ThiI sulfur-carrier protein]-S-sulfanyl-L-cysteine + a uridine in tRNA + 2 reduced [2Fe-2S]-[ferredoxin] + ATP + H(+) = [ThiI sulfur-carrier protein]-L-cysteine + a 4-thiouridine in tRNA + 2 oxidized [2Fe-2S]-[ferredoxin] + AMP + diphosphate</text>
        <dbReference type="Rhea" id="RHEA:24176"/>
        <dbReference type="Rhea" id="RHEA-COMP:10000"/>
        <dbReference type="Rhea" id="RHEA-COMP:10001"/>
        <dbReference type="Rhea" id="RHEA-COMP:13337"/>
        <dbReference type="Rhea" id="RHEA-COMP:13338"/>
        <dbReference type="Rhea" id="RHEA-COMP:13339"/>
        <dbReference type="Rhea" id="RHEA-COMP:13340"/>
        <dbReference type="ChEBI" id="CHEBI:15378"/>
        <dbReference type="ChEBI" id="CHEBI:29950"/>
        <dbReference type="ChEBI" id="CHEBI:30616"/>
        <dbReference type="ChEBI" id="CHEBI:33019"/>
        <dbReference type="ChEBI" id="CHEBI:33737"/>
        <dbReference type="ChEBI" id="CHEBI:33738"/>
        <dbReference type="ChEBI" id="CHEBI:61963"/>
        <dbReference type="ChEBI" id="CHEBI:65315"/>
        <dbReference type="ChEBI" id="CHEBI:136798"/>
        <dbReference type="ChEBI" id="CHEBI:456215"/>
        <dbReference type="EC" id="2.8.1.4"/>
    </reaction>
</comment>
<dbReference type="GO" id="GO:0002937">
    <property type="term" value="P:tRNA 4-thiouridine biosynthesis"/>
    <property type="evidence" value="ECO:0007669"/>
    <property type="project" value="TreeGrafter"/>
</dbReference>
<keyword evidence="3 19" id="KW-0963">Cytoplasm</keyword>
<dbReference type="EC" id="2.8.1.4" evidence="14 19"/>
<dbReference type="InterPro" id="IPR049962">
    <property type="entry name" value="THUMP_ThiI"/>
</dbReference>
<dbReference type="HAMAP" id="MF_00021">
    <property type="entry name" value="ThiI"/>
    <property type="match status" value="1"/>
</dbReference>
<dbReference type="SUPFAM" id="SSF52402">
    <property type="entry name" value="Adenine nucleotide alpha hydrolases-like"/>
    <property type="match status" value="1"/>
</dbReference>
<comment type="caution">
    <text evidence="21">The sequence shown here is derived from an EMBL/GenBank/DDBJ whole genome shotgun (WGS) entry which is preliminary data.</text>
</comment>
<evidence type="ECO:0000256" key="17">
    <source>
        <dbReference type="ARBA" id="ARBA00077849"/>
    </source>
</evidence>
<feature type="binding site" evidence="19">
    <location>
        <begin position="228"/>
        <end position="229"/>
    </location>
    <ligand>
        <name>ATP</name>
        <dbReference type="ChEBI" id="CHEBI:30616"/>
    </ligand>
</feature>
<dbReference type="InterPro" id="IPR049961">
    <property type="entry name" value="ThiI_N"/>
</dbReference>
<protein>
    <recommendedName>
        <fullName evidence="15 19">Probable tRNA sulfurtransferase</fullName>
        <ecNumber evidence="14 19">2.8.1.4</ecNumber>
    </recommendedName>
    <alternativeName>
        <fullName evidence="16 19">Sulfur carrier protein ThiS sulfurtransferase</fullName>
    </alternativeName>
    <alternativeName>
        <fullName evidence="17 19">Thiamine biosynthesis protein ThiI</fullName>
    </alternativeName>
    <alternativeName>
        <fullName evidence="18 19">tRNA 4-thiouridine synthase</fullName>
    </alternativeName>
</protein>
<dbReference type="InterPro" id="IPR014729">
    <property type="entry name" value="Rossmann-like_a/b/a_fold"/>
</dbReference>
<dbReference type="Pfam" id="PF02568">
    <property type="entry name" value="ThiI"/>
    <property type="match status" value="1"/>
</dbReference>
<dbReference type="UniPathway" id="UPA00060"/>
<dbReference type="GO" id="GO:0000049">
    <property type="term" value="F:tRNA binding"/>
    <property type="evidence" value="ECO:0007669"/>
    <property type="project" value="UniProtKB-UniRule"/>
</dbReference>
<dbReference type="GO" id="GO:0009228">
    <property type="term" value="P:thiamine biosynthetic process"/>
    <property type="evidence" value="ECO:0007669"/>
    <property type="project" value="UniProtKB-KW"/>
</dbReference>
<dbReference type="CDD" id="cd01712">
    <property type="entry name" value="PPase_ThiI"/>
    <property type="match status" value="1"/>
</dbReference>
<dbReference type="Pfam" id="PF22025">
    <property type="entry name" value="ThiI_fer"/>
    <property type="match status" value="1"/>
</dbReference>
<feature type="binding site" evidence="19">
    <location>
        <position position="285"/>
    </location>
    <ligand>
        <name>ATP</name>
        <dbReference type="ChEBI" id="CHEBI:30616"/>
    </ligand>
</feature>
<evidence type="ECO:0000256" key="9">
    <source>
        <dbReference type="ARBA" id="ARBA00022977"/>
    </source>
</evidence>
<dbReference type="Gene3D" id="3.30.2130.30">
    <property type="match status" value="1"/>
</dbReference>
<dbReference type="GO" id="GO:0005829">
    <property type="term" value="C:cytosol"/>
    <property type="evidence" value="ECO:0007669"/>
    <property type="project" value="TreeGrafter"/>
</dbReference>
<keyword evidence="22" id="KW-1185">Reference proteome</keyword>
<keyword evidence="7 19" id="KW-0067">ATP-binding</keyword>
<dbReference type="Proteomes" id="UP000277108">
    <property type="component" value="Unassembled WGS sequence"/>
</dbReference>
<evidence type="ECO:0000256" key="6">
    <source>
        <dbReference type="ARBA" id="ARBA00022741"/>
    </source>
</evidence>
<evidence type="ECO:0000313" key="22">
    <source>
        <dbReference type="Proteomes" id="UP000277108"/>
    </source>
</evidence>
<dbReference type="PANTHER" id="PTHR43209">
    <property type="entry name" value="TRNA SULFURTRANSFERASE"/>
    <property type="match status" value="1"/>
</dbReference>
<evidence type="ECO:0000256" key="8">
    <source>
        <dbReference type="ARBA" id="ARBA00022884"/>
    </source>
</evidence>
<proteinExistence type="inferred from homology"/>
<evidence type="ECO:0000256" key="14">
    <source>
        <dbReference type="ARBA" id="ARBA00066827"/>
    </source>
</evidence>
<evidence type="ECO:0000256" key="13">
    <source>
        <dbReference type="ARBA" id="ARBA00061472"/>
    </source>
</evidence>
<organism evidence="21 22">
    <name type="scientific">Abyssicoccus albus</name>
    <dbReference type="NCBI Taxonomy" id="1817405"/>
    <lineage>
        <taxon>Bacteria</taxon>
        <taxon>Bacillati</taxon>
        <taxon>Bacillota</taxon>
        <taxon>Bacilli</taxon>
        <taxon>Bacillales</taxon>
        <taxon>Abyssicoccaceae</taxon>
    </lineage>
</organism>
<dbReference type="FunFam" id="3.40.50.620:FF:000053">
    <property type="entry name" value="Probable tRNA sulfurtransferase"/>
    <property type="match status" value="1"/>
</dbReference>
<dbReference type="InterPro" id="IPR004114">
    <property type="entry name" value="THUMP_dom"/>
</dbReference>
<dbReference type="GO" id="GO:0004810">
    <property type="term" value="F:CCA tRNA nucleotidyltransferase activity"/>
    <property type="evidence" value="ECO:0007669"/>
    <property type="project" value="InterPro"/>
</dbReference>
<evidence type="ECO:0000256" key="16">
    <source>
        <dbReference type="ARBA" id="ARBA00075337"/>
    </source>
</evidence>
<keyword evidence="8 19" id="KW-0694">RNA-binding</keyword>
<comment type="pathway">
    <text evidence="2 19">Cofactor biosynthesis; thiamine diphosphate biosynthesis.</text>
</comment>
<evidence type="ECO:0000256" key="1">
    <source>
        <dbReference type="ARBA" id="ARBA00004496"/>
    </source>
</evidence>
<evidence type="ECO:0000256" key="2">
    <source>
        <dbReference type="ARBA" id="ARBA00004948"/>
    </source>
</evidence>
<feature type="binding site" evidence="19">
    <location>
        <position position="316"/>
    </location>
    <ligand>
        <name>ATP</name>
        <dbReference type="ChEBI" id="CHEBI:30616"/>
    </ligand>
</feature>
<dbReference type="SMART" id="SM00981">
    <property type="entry name" value="THUMP"/>
    <property type="match status" value="1"/>
</dbReference>
<accession>A0A3N5BMA8</accession>
<name>A0A3N5BMA8_9BACL</name>
<evidence type="ECO:0000256" key="18">
    <source>
        <dbReference type="ARBA" id="ARBA00080570"/>
    </source>
</evidence>
<evidence type="ECO:0000256" key="5">
    <source>
        <dbReference type="ARBA" id="ARBA00022679"/>
    </source>
</evidence>
<dbReference type="SUPFAM" id="SSF143437">
    <property type="entry name" value="THUMP domain-like"/>
    <property type="match status" value="1"/>
</dbReference>
<evidence type="ECO:0000313" key="21">
    <source>
        <dbReference type="EMBL" id="RPF57699.1"/>
    </source>
</evidence>
<dbReference type="CDD" id="cd11716">
    <property type="entry name" value="THUMP_ThiI"/>
    <property type="match status" value="1"/>
</dbReference>
<dbReference type="Pfam" id="PF02926">
    <property type="entry name" value="THUMP"/>
    <property type="match status" value="1"/>
</dbReference>
<evidence type="ECO:0000256" key="4">
    <source>
        <dbReference type="ARBA" id="ARBA00022555"/>
    </source>
</evidence>
<dbReference type="Gene3D" id="3.40.50.620">
    <property type="entry name" value="HUPs"/>
    <property type="match status" value="1"/>
</dbReference>
<sequence length="444" mass="50060">MNTSDHEKEPKTSQQEIKSNRILVRYGELTLKQGNRKEFVRQLKKNVQYALSSFNDIYIQATRDRMYIKFEVLSSEDIENMINRLSGIPGIQSVSPCLKIELEEENTLTSHIQAIAKSIDQPNTTFKVSVKRALKSYTMDTFEMQSHYGGVALNATEHLTVNVKSPDETIYIEVRKDGFFVYQRIIQGAGGLPVGSAGKTLLMLSGGIDSPVAGIEVMRRGVTTEAIHFFSPPFTSEDSKQKVIDLCHELSKITGEYTMYIVYFTNIQKAILKEIPDNISMTITRRMMLRLAEQLSDQIGAKAIVNGENLGQVASQTLDSMYVINDVTSMPILRPLLTMDKDEIIERAKKHNTFDISTRPFEDCCTVFAPKSPKTKPKLEAVQKFEEKLNIEQLIVESFNKTEVVSIKAGTVNVSQLNEQKDESSIDENVGGLKNKKNSFEELF</sequence>
<dbReference type="GO" id="GO:0140741">
    <property type="term" value="F:tRNA-uracil-4 sulfurtransferase activity"/>
    <property type="evidence" value="ECO:0007669"/>
    <property type="project" value="UniProtKB-EC"/>
</dbReference>
<comment type="subcellular location">
    <subcellularLocation>
        <location evidence="1 19">Cytoplasm</location>
    </subcellularLocation>
</comment>
<keyword evidence="4 19" id="KW-0820">tRNA-binding</keyword>
<feature type="binding site" evidence="19">
    <location>
        <position position="307"/>
    </location>
    <ligand>
        <name>ATP</name>
        <dbReference type="ChEBI" id="CHEBI:30616"/>
    </ligand>
</feature>
<keyword evidence="9 19" id="KW-0784">Thiamine biosynthesis</keyword>
<evidence type="ECO:0000256" key="10">
    <source>
        <dbReference type="ARBA" id="ARBA00050570"/>
    </source>
</evidence>
<dbReference type="NCBIfam" id="TIGR00342">
    <property type="entry name" value="tRNA uracil 4-sulfurtransferase ThiI"/>
    <property type="match status" value="1"/>
</dbReference>
<dbReference type="PANTHER" id="PTHR43209:SF1">
    <property type="entry name" value="TRNA SULFURTRANSFERASE"/>
    <property type="match status" value="1"/>
</dbReference>